<gene>
    <name evidence="1" type="ORF">GGX14DRAFT_399807</name>
</gene>
<dbReference type="Proteomes" id="UP001219525">
    <property type="component" value="Unassembled WGS sequence"/>
</dbReference>
<accession>A0AAD6VAW6</accession>
<evidence type="ECO:0000313" key="1">
    <source>
        <dbReference type="EMBL" id="KAJ7201859.1"/>
    </source>
</evidence>
<dbReference type="InterPro" id="IPR032675">
    <property type="entry name" value="LRR_dom_sf"/>
</dbReference>
<evidence type="ECO:0008006" key="3">
    <source>
        <dbReference type="Google" id="ProtNLM"/>
    </source>
</evidence>
<comment type="caution">
    <text evidence="1">The sequence shown here is derived from an EMBL/GenBank/DDBJ whole genome shotgun (WGS) entry which is preliminary data.</text>
</comment>
<protein>
    <recommendedName>
        <fullName evidence="3">F-box domain-containing protein</fullName>
    </recommendedName>
</protein>
<name>A0AAD6VAW6_9AGAR</name>
<proteinExistence type="predicted"/>
<dbReference type="Gene3D" id="3.80.10.10">
    <property type="entry name" value="Ribonuclease Inhibitor"/>
    <property type="match status" value="1"/>
</dbReference>
<keyword evidence="2" id="KW-1185">Reference proteome</keyword>
<evidence type="ECO:0000313" key="2">
    <source>
        <dbReference type="Proteomes" id="UP001219525"/>
    </source>
</evidence>
<dbReference type="AlphaFoldDB" id="A0AAD6VAW6"/>
<organism evidence="1 2">
    <name type="scientific">Mycena pura</name>
    <dbReference type="NCBI Taxonomy" id="153505"/>
    <lineage>
        <taxon>Eukaryota</taxon>
        <taxon>Fungi</taxon>
        <taxon>Dikarya</taxon>
        <taxon>Basidiomycota</taxon>
        <taxon>Agaricomycotina</taxon>
        <taxon>Agaricomycetes</taxon>
        <taxon>Agaricomycetidae</taxon>
        <taxon>Agaricales</taxon>
        <taxon>Marasmiineae</taxon>
        <taxon>Mycenaceae</taxon>
        <taxon>Mycena</taxon>
    </lineage>
</organism>
<dbReference type="EMBL" id="JARJCW010000057">
    <property type="protein sequence ID" value="KAJ7201859.1"/>
    <property type="molecule type" value="Genomic_DNA"/>
</dbReference>
<dbReference type="SUPFAM" id="SSF52047">
    <property type="entry name" value="RNI-like"/>
    <property type="match status" value="1"/>
</dbReference>
<sequence>MLASEWRMPYSNNSMVGGAAKPTAAESGTLMPLSTAECTSLYMLAMAMITGSWSGYGRLGSMYANATAVRKQRPPYCLAFKFPRILPTKITLMDKDFVAEKLCAESAGPFLSRAASSVVCPPARHSWHERRASSPRCRSQCCSELRRPGLSHGAGALGAGDDGGVCCPEWGIAAGAEQSLVTDTPSHEASAFLPTSMSVFANELLLRMFAHLGRRTLRKVALANRTFSRLARTLLFSHFAVSRYVTCSEKLEHDPVSASQLLQLSQCLDFWTSEEIAPLVRSCEISPRWWTKQVVVPQLLATFFDHIERFAALRRLNLWRLQLTGLAVSTLARLPMLSELTLQDCGVANGDSMPSVSNVLRLCHFLYTSSERVEEWLALLEPSCLRVLCTGAAPNNGAVIPVFPYVHNLKVCINQPPTPADIIFLQKLPGVTKLNMDLDWTDSPRPPLATLPADVLPVLADFRGPIRALRLFLARDTLTHIETVNEGSLDDFVMELQRLPAPLTNLIHLDATFSFSSCTATALEAIFTSLPRLEDVKITFQHYGVDRHDPAPAGMLSKLPSIPGLSPRLQRLSLVWECLDHVEPQTVDSIESDCNFPAVRTALMAQCPDLEFLWLDGRDFIYCWHTQADNMDETDVMVTDPEDVEGVRLSWKLFRQLPRLVYEDEDV</sequence>
<reference evidence="1" key="1">
    <citation type="submission" date="2023-03" db="EMBL/GenBank/DDBJ databases">
        <title>Massive genome expansion in bonnet fungi (Mycena s.s.) driven by repeated elements and novel gene families across ecological guilds.</title>
        <authorList>
            <consortium name="Lawrence Berkeley National Laboratory"/>
            <person name="Harder C.B."/>
            <person name="Miyauchi S."/>
            <person name="Viragh M."/>
            <person name="Kuo A."/>
            <person name="Thoen E."/>
            <person name="Andreopoulos B."/>
            <person name="Lu D."/>
            <person name="Skrede I."/>
            <person name="Drula E."/>
            <person name="Henrissat B."/>
            <person name="Morin E."/>
            <person name="Kohler A."/>
            <person name="Barry K."/>
            <person name="LaButti K."/>
            <person name="Morin E."/>
            <person name="Salamov A."/>
            <person name="Lipzen A."/>
            <person name="Mereny Z."/>
            <person name="Hegedus B."/>
            <person name="Baldrian P."/>
            <person name="Stursova M."/>
            <person name="Weitz H."/>
            <person name="Taylor A."/>
            <person name="Grigoriev I.V."/>
            <person name="Nagy L.G."/>
            <person name="Martin F."/>
            <person name="Kauserud H."/>
        </authorList>
    </citation>
    <scope>NUCLEOTIDE SEQUENCE</scope>
    <source>
        <strain evidence="1">9144</strain>
    </source>
</reference>